<proteinExistence type="predicted"/>
<reference evidence="3" key="1">
    <citation type="submission" date="2025-08" db="UniProtKB">
        <authorList>
            <consortium name="RefSeq"/>
        </authorList>
    </citation>
    <scope>IDENTIFICATION</scope>
    <source>
        <tissue evidence="3">Blood</tissue>
    </source>
</reference>
<evidence type="ECO:0000313" key="3">
    <source>
        <dbReference type="RefSeq" id="XP_025771198.1"/>
    </source>
</evidence>
<feature type="region of interest" description="Disordered" evidence="1">
    <location>
        <begin position="1"/>
        <end position="130"/>
    </location>
</feature>
<feature type="compositionally biased region" description="Polar residues" evidence="1">
    <location>
        <begin position="93"/>
        <end position="103"/>
    </location>
</feature>
<dbReference type="InterPro" id="IPR028040">
    <property type="entry name" value="TopoVIB-like"/>
</dbReference>
<feature type="compositionally biased region" description="Polar residues" evidence="1">
    <location>
        <begin position="699"/>
        <end position="709"/>
    </location>
</feature>
<feature type="region of interest" description="Disordered" evidence="1">
    <location>
        <begin position="183"/>
        <end position="211"/>
    </location>
</feature>
<evidence type="ECO:0000313" key="2">
    <source>
        <dbReference type="Proteomes" id="UP000515131"/>
    </source>
</evidence>
<dbReference type="KEGG" id="pcoo:112851956"/>
<dbReference type="AlphaFoldDB" id="A0A6P6H6N2"/>
<feature type="region of interest" description="Disordered" evidence="1">
    <location>
        <begin position="684"/>
        <end position="770"/>
    </location>
</feature>
<dbReference type="GO" id="GO:0042138">
    <property type="term" value="P:meiotic DNA double-strand break formation"/>
    <property type="evidence" value="ECO:0007669"/>
    <property type="project" value="InterPro"/>
</dbReference>
<gene>
    <name evidence="3" type="primary">CUNH11orf80</name>
</gene>
<dbReference type="Proteomes" id="UP000515131">
    <property type="component" value="Unplaced"/>
</dbReference>
<dbReference type="GO" id="GO:0007131">
    <property type="term" value="P:reciprocal meiotic recombination"/>
    <property type="evidence" value="ECO:0007669"/>
    <property type="project" value="TreeGrafter"/>
</dbReference>
<dbReference type="CTD" id="79703"/>
<dbReference type="PANTHER" id="PTHR14652">
    <property type="entry name" value="TYPE 2 DNA TOPOISOMERASE 6 SUBUNIT B-LIKE"/>
    <property type="match status" value="1"/>
</dbReference>
<organism evidence="2 3">
    <name type="scientific">Puma concolor</name>
    <name type="common">Mountain lion</name>
    <name type="synonym">Felis concolor</name>
    <dbReference type="NCBI Taxonomy" id="9696"/>
    <lineage>
        <taxon>Eukaryota</taxon>
        <taxon>Metazoa</taxon>
        <taxon>Chordata</taxon>
        <taxon>Craniata</taxon>
        <taxon>Vertebrata</taxon>
        <taxon>Euteleostomi</taxon>
        <taxon>Mammalia</taxon>
        <taxon>Eutheria</taxon>
        <taxon>Laurasiatheria</taxon>
        <taxon>Carnivora</taxon>
        <taxon>Feliformia</taxon>
        <taxon>Felidae</taxon>
        <taxon>Felinae</taxon>
        <taxon>Puma</taxon>
    </lineage>
</organism>
<feature type="compositionally biased region" description="Basic and acidic residues" evidence="1">
    <location>
        <begin position="60"/>
        <end position="69"/>
    </location>
</feature>
<feature type="compositionally biased region" description="Basic residues" evidence="1">
    <location>
        <begin position="28"/>
        <end position="38"/>
    </location>
</feature>
<protein>
    <submittedName>
        <fullName evidence="3">Type 2 DNA topoisomerase 6 subunit B-like</fullName>
    </submittedName>
</protein>
<dbReference type="Pfam" id="PF15091">
    <property type="entry name" value="DUF4554"/>
    <property type="match status" value="1"/>
</dbReference>
<dbReference type="PANTHER" id="PTHR14652:SF2">
    <property type="entry name" value="TYPE 2 DNA TOPOISOMERASE 6 SUBUNIT B-LIKE"/>
    <property type="match status" value="1"/>
</dbReference>
<evidence type="ECO:0000256" key="1">
    <source>
        <dbReference type="SAM" id="MobiDB-lite"/>
    </source>
</evidence>
<accession>A0A6P6H6N2</accession>
<sequence length="788" mass="85847">MTLHPVPGTRRQRGPGAASSLPDSPGRPRPRPQPRRPHAAAQSAPPRRRDKAGPGAGRRLPREARDHLEPAAPRGSGRGPNHPLPARRHGNRGPSQSSAQSPGRGSLTFPGANAAASVRPAPDPATFPPSLLGSLTFGGDLKSALVPSSREECEGCRSHPPGNSATDAVVIESNDQDQLVRREVAEPEDSSGLKARMDEIKSTSEVSGESAPPRLHITSFKDYTNIPGQVLRILKYLIIHWKCETGVSNGALLEGQLVISMEALNSNHQENTLHCVTTIASAGSTYGGLVLKKFIKEIQSILPGFSAKLNWTSEEASSSQDISGVTPFQMIFEVDEKPRTLMTDSLVIKNFLRRIIMVHPKIRFNFSVKVNGILSLEIFGTKNEPTLNLSNGIALVTNYQHYVSRPKFGAAQLLCSRIHPVLGHPVMLFIPDDVAGMGSLGELILTPAAALCPCPKVFSNQLNRVSSVSIFLYGPSGLPLILPSQKQPTTTVFEDTSFFIDWKKYHLCLVPNLDLSLDRDLVLPDVSYQVESSEGDQSQNMDSQGQTLLLFLFVDFHSGFPVQRTELWRAHTLLTVHLSAILTESHSVVQDSIQVTVDQALEQYHQAAKDHQKLQASLSVAVNSIMSIVTGSTSSSFRKICFQALQAADTQEFGTKLHKSFHEITQHQFLPHCSCEVKQQLLPEKNAEQSTEDAHENSSPELLTGTSEQVENKRLKRGSLRRGMEETQAFHSARAPSQLEAAARRTEPAGAFSTPSGSRASPGGGLEDSLWLQEVSNLSEWLDPGPEP</sequence>
<keyword evidence="2" id="KW-1185">Reference proteome</keyword>
<name>A0A6P6H6N2_PUMCO</name>
<dbReference type="RefSeq" id="XP_025771198.1">
    <property type="nucleotide sequence ID" value="XM_025915413.1"/>
</dbReference>
<dbReference type="GeneID" id="112851956"/>